<dbReference type="Gene3D" id="3.60.21.10">
    <property type="match status" value="1"/>
</dbReference>
<proteinExistence type="predicted"/>
<reference evidence="4" key="1">
    <citation type="journal article" date="2018" name="Gigascience">
        <title>Genome assembly of the Pink Ipe (Handroanthus impetiginosus, Bignoniaceae), a highly valued, ecologically keystone Neotropical timber forest tree.</title>
        <authorList>
            <person name="Silva-Junior O.B."/>
            <person name="Grattapaglia D."/>
            <person name="Novaes E."/>
            <person name="Collevatti R.G."/>
        </authorList>
    </citation>
    <scope>NUCLEOTIDE SEQUENCE [LARGE SCALE GENOMIC DNA]</scope>
    <source>
        <strain evidence="4">cv. UFG-1</strain>
    </source>
</reference>
<dbReference type="InterPro" id="IPR006186">
    <property type="entry name" value="Ser/Thr-sp_prot-phosphatase"/>
</dbReference>
<sequence length="84" mass="9567">MAEPKATTKPRVVCCVGDIHGYIAKLQNLWSNLENAVGSSDFQTALIIFLGDYCDRGPNTKEVIVYHFTIYLLFCPFFFILIFK</sequence>
<dbReference type="SUPFAM" id="SSF56300">
    <property type="entry name" value="Metallo-dependent phosphatases"/>
    <property type="match status" value="1"/>
</dbReference>
<feature type="transmembrane region" description="Helical" evidence="1">
    <location>
        <begin position="64"/>
        <end position="83"/>
    </location>
</feature>
<keyword evidence="1" id="KW-0472">Membrane</keyword>
<dbReference type="GO" id="GO:0004722">
    <property type="term" value="F:protein serine/threonine phosphatase activity"/>
    <property type="evidence" value="ECO:0007669"/>
    <property type="project" value="UniProtKB-EC"/>
</dbReference>
<evidence type="ECO:0000313" key="3">
    <source>
        <dbReference type="EMBL" id="PIN00136.1"/>
    </source>
</evidence>
<evidence type="ECO:0000256" key="1">
    <source>
        <dbReference type="SAM" id="Phobius"/>
    </source>
</evidence>
<accession>A0A2G9G489</accession>
<dbReference type="PANTHER" id="PTHR47474">
    <property type="entry name" value="TYROSINE-PROTEIN PHOSPHATASE RLPH2"/>
    <property type="match status" value="1"/>
</dbReference>
<evidence type="ECO:0000259" key="2">
    <source>
        <dbReference type="Pfam" id="PF00149"/>
    </source>
</evidence>
<keyword evidence="3" id="KW-0378">Hydrolase</keyword>
<dbReference type="InterPro" id="IPR004843">
    <property type="entry name" value="Calcineurin-like_PHP"/>
</dbReference>
<dbReference type="EMBL" id="NKXS01007149">
    <property type="protein sequence ID" value="PIN00136.1"/>
    <property type="molecule type" value="Genomic_DNA"/>
</dbReference>
<keyword evidence="1" id="KW-0812">Transmembrane</keyword>
<dbReference type="AlphaFoldDB" id="A0A2G9G489"/>
<evidence type="ECO:0000313" key="4">
    <source>
        <dbReference type="Proteomes" id="UP000231279"/>
    </source>
</evidence>
<comment type="caution">
    <text evidence="3">The sequence shown here is derived from an EMBL/GenBank/DDBJ whole genome shotgun (WGS) entry which is preliminary data.</text>
</comment>
<keyword evidence="4" id="KW-1185">Reference proteome</keyword>
<feature type="domain" description="Calcineurin-like phosphoesterase" evidence="2">
    <location>
        <begin position="13"/>
        <end position="66"/>
    </location>
</feature>
<keyword evidence="1" id="KW-1133">Transmembrane helix</keyword>
<dbReference type="Proteomes" id="UP000231279">
    <property type="component" value="Unassembled WGS sequence"/>
</dbReference>
<dbReference type="InterPro" id="IPR029052">
    <property type="entry name" value="Metallo-depent_PP-like"/>
</dbReference>
<gene>
    <name evidence="3" type="ORF">CDL12_27361</name>
</gene>
<dbReference type="STRING" id="429701.A0A2G9G489"/>
<dbReference type="PANTHER" id="PTHR47474:SF1">
    <property type="entry name" value="TYROSINE-PROTEIN PHOSPHATASE RLPH2"/>
    <property type="match status" value="1"/>
</dbReference>
<name>A0A2G9G489_9LAMI</name>
<dbReference type="EC" id="3.1.3.16" evidence="3"/>
<protein>
    <submittedName>
        <fullName evidence="3">Phosphoprotein phosphatase</fullName>
        <ecNumber evidence="3">3.1.3.16</ecNumber>
    </submittedName>
</protein>
<organism evidence="3 4">
    <name type="scientific">Handroanthus impetiginosus</name>
    <dbReference type="NCBI Taxonomy" id="429701"/>
    <lineage>
        <taxon>Eukaryota</taxon>
        <taxon>Viridiplantae</taxon>
        <taxon>Streptophyta</taxon>
        <taxon>Embryophyta</taxon>
        <taxon>Tracheophyta</taxon>
        <taxon>Spermatophyta</taxon>
        <taxon>Magnoliopsida</taxon>
        <taxon>eudicotyledons</taxon>
        <taxon>Gunneridae</taxon>
        <taxon>Pentapetalae</taxon>
        <taxon>asterids</taxon>
        <taxon>lamiids</taxon>
        <taxon>Lamiales</taxon>
        <taxon>Bignoniaceae</taxon>
        <taxon>Crescentiina</taxon>
        <taxon>Tabebuia alliance</taxon>
        <taxon>Handroanthus</taxon>
    </lineage>
</organism>
<dbReference type="OrthoDB" id="10267127at2759"/>
<dbReference type="PRINTS" id="PR00114">
    <property type="entry name" value="STPHPHTASE"/>
</dbReference>
<dbReference type="Pfam" id="PF00149">
    <property type="entry name" value="Metallophos"/>
    <property type="match status" value="1"/>
</dbReference>